<organism evidence="2">
    <name type="scientific">Rhizophora mucronata</name>
    <name type="common">Asiatic mangrove</name>
    <dbReference type="NCBI Taxonomy" id="61149"/>
    <lineage>
        <taxon>Eukaryota</taxon>
        <taxon>Viridiplantae</taxon>
        <taxon>Streptophyta</taxon>
        <taxon>Embryophyta</taxon>
        <taxon>Tracheophyta</taxon>
        <taxon>Spermatophyta</taxon>
        <taxon>Magnoliopsida</taxon>
        <taxon>eudicotyledons</taxon>
        <taxon>Gunneridae</taxon>
        <taxon>Pentapetalae</taxon>
        <taxon>rosids</taxon>
        <taxon>fabids</taxon>
        <taxon>Malpighiales</taxon>
        <taxon>Rhizophoraceae</taxon>
        <taxon>Rhizophora</taxon>
    </lineage>
</organism>
<proteinExistence type="predicted"/>
<keyword evidence="1" id="KW-0472">Membrane</keyword>
<feature type="transmembrane region" description="Helical" evidence="1">
    <location>
        <begin position="17"/>
        <end position="37"/>
    </location>
</feature>
<sequence>MHNSYNNVIEIFSQNDFYPQIILILFPIRLLSLVFLAQIRVHDIDI</sequence>
<keyword evidence="1" id="KW-0812">Transmembrane</keyword>
<name>A0A2P2PVD6_RHIMU</name>
<evidence type="ECO:0000313" key="2">
    <source>
        <dbReference type="EMBL" id="MBX58599.1"/>
    </source>
</evidence>
<accession>A0A2P2PVD6</accession>
<dbReference type="EMBL" id="GGEC01078115">
    <property type="protein sequence ID" value="MBX58599.1"/>
    <property type="molecule type" value="Transcribed_RNA"/>
</dbReference>
<protein>
    <submittedName>
        <fullName evidence="2">Uncharacterized protein</fullName>
    </submittedName>
</protein>
<keyword evidence="1" id="KW-1133">Transmembrane helix</keyword>
<evidence type="ECO:0000256" key="1">
    <source>
        <dbReference type="SAM" id="Phobius"/>
    </source>
</evidence>
<reference evidence="2" key="1">
    <citation type="submission" date="2018-02" db="EMBL/GenBank/DDBJ databases">
        <title>Rhizophora mucronata_Transcriptome.</title>
        <authorList>
            <person name="Meera S.P."/>
            <person name="Sreeshan A."/>
            <person name="Augustine A."/>
        </authorList>
    </citation>
    <scope>NUCLEOTIDE SEQUENCE</scope>
    <source>
        <tissue evidence="2">Leaf</tissue>
    </source>
</reference>
<dbReference type="AlphaFoldDB" id="A0A2P2PVD6"/>